<organism evidence="1 2">
    <name type="scientific">Rubellimicrobium thermophilum DSM 16684</name>
    <dbReference type="NCBI Taxonomy" id="1123069"/>
    <lineage>
        <taxon>Bacteria</taxon>
        <taxon>Pseudomonadati</taxon>
        <taxon>Pseudomonadota</taxon>
        <taxon>Alphaproteobacteria</taxon>
        <taxon>Rhodobacterales</taxon>
        <taxon>Roseobacteraceae</taxon>
        <taxon>Rubellimicrobium</taxon>
    </lineage>
</organism>
<sequence length="261" mass="29001">MGHQRLGKLPTHRYLPDIVRYLVKGGTPTAHLVEQITEVGRDALKRALKDPVFVEALWLLIRLPQAAASKDFGAALAEIGMGAHRPTSVAELMVAFDNALERVQRREHRDATDLGEIARQAALTALGDAVRAGMPMWSPTADDVQASVAALRSPEKFGALAHHFHANTVERVIHYYVDRNLHELVGADRVVSSVHDLATYDSAIRRHCMEAALIMRAFARDWLGKNLYRDGKDISKNDARKFSAYAVEKISIELKNRKGPN</sequence>
<protein>
    <submittedName>
        <fullName evidence="1">Uncharacterized protein</fullName>
    </submittedName>
</protein>
<dbReference type="Proteomes" id="UP000015346">
    <property type="component" value="Unassembled WGS sequence"/>
</dbReference>
<evidence type="ECO:0000313" key="1">
    <source>
        <dbReference type="EMBL" id="EPX87672.1"/>
    </source>
</evidence>
<dbReference type="OrthoDB" id="270332at2"/>
<evidence type="ECO:0000313" key="2">
    <source>
        <dbReference type="Proteomes" id="UP000015346"/>
    </source>
</evidence>
<dbReference type="PATRIC" id="fig|1123069.3.peg.209"/>
<dbReference type="STRING" id="1123069.ruthe_00245"/>
<proteinExistence type="predicted"/>
<keyword evidence="2" id="KW-1185">Reference proteome</keyword>
<name>S9R718_9RHOB</name>
<dbReference type="EMBL" id="AOLV01000004">
    <property type="protein sequence ID" value="EPX87672.1"/>
    <property type="molecule type" value="Genomic_DNA"/>
</dbReference>
<reference evidence="1 2" key="1">
    <citation type="journal article" date="2013" name="Stand. Genomic Sci.">
        <title>Genome sequence of the reddish-pigmented Rubellimicrobium thermophilum type strain (DSM 16684(T)), a member of the Roseobacter clade.</title>
        <authorList>
            <person name="Fiebig A."/>
            <person name="Riedel T."/>
            <person name="Gronow S."/>
            <person name="Petersen J."/>
            <person name="Klenk H.P."/>
            <person name="Goker M."/>
        </authorList>
    </citation>
    <scope>NUCLEOTIDE SEQUENCE [LARGE SCALE GENOMIC DNA]</scope>
    <source>
        <strain evidence="1 2">DSM 16684</strain>
    </source>
</reference>
<dbReference type="HOGENOM" id="CLU_1068430_0_0_5"/>
<gene>
    <name evidence="1" type="ORF">ruthe_00245</name>
</gene>
<accession>S9R718</accession>
<comment type="caution">
    <text evidence="1">The sequence shown here is derived from an EMBL/GenBank/DDBJ whole genome shotgun (WGS) entry which is preliminary data.</text>
</comment>
<dbReference type="AlphaFoldDB" id="S9R718"/>
<dbReference type="RefSeq" id="WP_021096357.1">
    <property type="nucleotide sequence ID" value="NZ_KE557320.1"/>
</dbReference>